<keyword evidence="3" id="KW-1185">Reference proteome</keyword>
<evidence type="ECO:0000256" key="1">
    <source>
        <dbReference type="SAM" id="Phobius"/>
    </source>
</evidence>
<comment type="caution">
    <text evidence="2">The sequence shown here is derived from an EMBL/GenBank/DDBJ whole genome shotgun (WGS) entry which is preliminary data.</text>
</comment>
<sequence length="126" mass="14936">MCAKMSRSRIQIKILPVYHESDEMNGVRVLHRVLWSFYPCIITFIYTLHVMTCHHVIHIGSNFLRRFKTPYLHKFVVNISYSTMEQEYKKTTKDSNNGVRHILNDAMRSVLRNGCWHLMRVIIGVI</sequence>
<keyword evidence="1" id="KW-0812">Transmembrane</keyword>
<accession>A0A445BMA3</accession>
<dbReference type="AlphaFoldDB" id="A0A445BMA3"/>
<evidence type="ECO:0000313" key="2">
    <source>
        <dbReference type="EMBL" id="RYR39810.1"/>
    </source>
</evidence>
<keyword evidence="1" id="KW-0472">Membrane</keyword>
<organism evidence="2 3">
    <name type="scientific">Arachis hypogaea</name>
    <name type="common">Peanut</name>
    <dbReference type="NCBI Taxonomy" id="3818"/>
    <lineage>
        <taxon>Eukaryota</taxon>
        <taxon>Viridiplantae</taxon>
        <taxon>Streptophyta</taxon>
        <taxon>Embryophyta</taxon>
        <taxon>Tracheophyta</taxon>
        <taxon>Spermatophyta</taxon>
        <taxon>Magnoliopsida</taxon>
        <taxon>eudicotyledons</taxon>
        <taxon>Gunneridae</taxon>
        <taxon>Pentapetalae</taxon>
        <taxon>rosids</taxon>
        <taxon>fabids</taxon>
        <taxon>Fabales</taxon>
        <taxon>Fabaceae</taxon>
        <taxon>Papilionoideae</taxon>
        <taxon>50 kb inversion clade</taxon>
        <taxon>dalbergioids sensu lato</taxon>
        <taxon>Dalbergieae</taxon>
        <taxon>Pterocarpus clade</taxon>
        <taxon>Arachis</taxon>
    </lineage>
</organism>
<feature type="transmembrane region" description="Helical" evidence="1">
    <location>
        <begin position="35"/>
        <end position="57"/>
    </location>
</feature>
<dbReference type="Proteomes" id="UP000289738">
    <property type="component" value="Chromosome A09"/>
</dbReference>
<name>A0A445BMA3_ARAHY</name>
<keyword evidence="1" id="KW-1133">Transmembrane helix</keyword>
<protein>
    <submittedName>
        <fullName evidence="2">Uncharacterized protein</fullName>
    </submittedName>
</protein>
<dbReference type="EMBL" id="SDMP01000009">
    <property type="protein sequence ID" value="RYR39810.1"/>
    <property type="molecule type" value="Genomic_DNA"/>
</dbReference>
<gene>
    <name evidence="2" type="ORF">Ahy_A09g045409</name>
</gene>
<reference evidence="2 3" key="1">
    <citation type="submission" date="2019-01" db="EMBL/GenBank/DDBJ databases">
        <title>Sequencing of cultivated peanut Arachis hypogaea provides insights into genome evolution and oil improvement.</title>
        <authorList>
            <person name="Chen X."/>
        </authorList>
    </citation>
    <scope>NUCLEOTIDE SEQUENCE [LARGE SCALE GENOMIC DNA]</scope>
    <source>
        <strain evidence="3">cv. Fuhuasheng</strain>
        <tissue evidence="2">Leaves</tissue>
    </source>
</reference>
<proteinExistence type="predicted"/>
<evidence type="ECO:0000313" key="3">
    <source>
        <dbReference type="Proteomes" id="UP000289738"/>
    </source>
</evidence>